<proteinExistence type="inferred from homology"/>
<dbReference type="CDD" id="cd02570">
    <property type="entry name" value="PseudoU_synth_EcTruA"/>
    <property type="match status" value="1"/>
</dbReference>
<feature type="binding site" evidence="4 6">
    <location>
        <position position="111"/>
    </location>
    <ligand>
        <name>substrate</name>
    </ligand>
</feature>
<dbReference type="InterPro" id="IPR020097">
    <property type="entry name" value="PsdUridine_synth_TruA_a/b_dom"/>
</dbReference>
<dbReference type="InterPro" id="IPR001406">
    <property type="entry name" value="PsdUridine_synth_TruA"/>
</dbReference>
<feature type="domain" description="Pseudouridine synthase I TruA alpha/beta" evidence="8">
    <location>
        <begin position="8"/>
        <end position="105"/>
    </location>
</feature>
<keyword evidence="10" id="KW-1185">Reference proteome</keyword>
<protein>
    <recommendedName>
        <fullName evidence="4">tRNA pseudouridine synthase A</fullName>
        <ecNumber evidence="4">5.4.99.12</ecNumber>
    </recommendedName>
    <alternativeName>
        <fullName evidence="4">tRNA pseudouridine(38-40) synthase</fullName>
    </alternativeName>
    <alternativeName>
        <fullName evidence="4">tRNA pseudouridylate synthase I</fullName>
    </alternativeName>
    <alternativeName>
        <fullName evidence="4">tRNA-uridine isomerase I</fullName>
    </alternativeName>
</protein>
<dbReference type="GO" id="GO:0031119">
    <property type="term" value="P:tRNA pseudouridine synthesis"/>
    <property type="evidence" value="ECO:0007669"/>
    <property type="project" value="UniProtKB-UniRule"/>
</dbReference>
<dbReference type="AlphaFoldDB" id="A0A0A7V0U6"/>
<comment type="caution">
    <text evidence="4">Lacks conserved residue(s) required for the propagation of feature annotation.</text>
</comment>
<evidence type="ECO:0000256" key="4">
    <source>
        <dbReference type="HAMAP-Rule" id="MF_00171"/>
    </source>
</evidence>
<organism evidence="9 10">
    <name type="scientific">Borreliella chilensis</name>
    <dbReference type="NCBI Taxonomy" id="1245910"/>
    <lineage>
        <taxon>Bacteria</taxon>
        <taxon>Pseudomonadati</taxon>
        <taxon>Spirochaetota</taxon>
        <taxon>Spirochaetia</taxon>
        <taxon>Spirochaetales</taxon>
        <taxon>Borreliaceae</taxon>
        <taxon>Borreliella</taxon>
    </lineage>
</organism>
<dbReference type="PIRSF" id="PIRSF001430">
    <property type="entry name" value="tRNA_psdUrid_synth"/>
    <property type="match status" value="1"/>
</dbReference>
<evidence type="ECO:0000256" key="1">
    <source>
        <dbReference type="ARBA" id="ARBA00009375"/>
    </source>
</evidence>
<evidence type="ECO:0000256" key="2">
    <source>
        <dbReference type="ARBA" id="ARBA00022694"/>
    </source>
</evidence>
<dbReference type="HAMAP" id="MF_00171">
    <property type="entry name" value="TruA"/>
    <property type="match status" value="1"/>
</dbReference>
<dbReference type="Gene3D" id="3.30.70.580">
    <property type="entry name" value="Pseudouridine synthase I, catalytic domain, N-terminal subdomain"/>
    <property type="match status" value="1"/>
</dbReference>
<gene>
    <name evidence="4" type="primary">truA</name>
    <name evidence="9" type="ORF">OY14_00060</name>
</gene>
<dbReference type="Proteomes" id="UP000030940">
    <property type="component" value="Chromosome"/>
</dbReference>
<dbReference type="FunFam" id="3.30.70.580:FF:000001">
    <property type="entry name" value="tRNA pseudouridine synthase A"/>
    <property type="match status" value="1"/>
</dbReference>
<dbReference type="SUPFAM" id="SSF55120">
    <property type="entry name" value="Pseudouridine synthase"/>
    <property type="match status" value="1"/>
</dbReference>
<dbReference type="PANTHER" id="PTHR11142">
    <property type="entry name" value="PSEUDOURIDYLATE SYNTHASE"/>
    <property type="match status" value="1"/>
</dbReference>
<evidence type="ECO:0000256" key="5">
    <source>
        <dbReference type="PIRSR" id="PIRSR001430-1"/>
    </source>
</evidence>
<dbReference type="NCBIfam" id="TIGR00071">
    <property type="entry name" value="hisT_truA"/>
    <property type="match status" value="1"/>
</dbReference>
<keyword evidence="2 4" id="KW-0819">tRNA processing</keyword>
<accession>A0A0A7V0U6</accession>
<dbReference type="EMBL" id="CP009910">
    <property type="protein sequence ID" value="AJA89867.1"/>
    <property type="molecule type" value="Genomic_DNA"/>
</dbReference>
<dbReference type="STRING" id="1245910.OY14_00060"/>
<evidence type="ECO:0000313" key="9">
    <source>
        <dbReference type="EMBL" id="AJA89867.1"/>
    </source>
</evidence>
<dbReference type="HOGENOM" id="CLU_014673_0_1_12"/>
<feature type="domain" description="Pseudouridine synthase I TruA alpha/beta" evidence="8">
    <location>
        <begin position="144"/>
        <end position="246"/>
    </location>
</feature>
<dbReference type="PANTHER" id="PTHR11142:SF0">
    <property type="entry name" value="TRNA PSEUDOURIDINE SYNTHASE-LIKE 1"/>
    <property type="match status" value="1"/>
</dbReference>
<evidence type="ECO:0000259" key="8">
    <source>
        <dbReference type="Pfam" id="PF01416"/>
    </source>
</evidence>
<evidence type="ECO:0000256" key="7">
    <source>
        <dbReference type="RuleBase" id="RU003792"/>
    </source>
</evidence>
<dbReference type="InterPro" id="IPR020103">
    <property type="entry name" value="PsdUridine_synth_cat_dom_sf"/>
</dbReference>
<reference evidence="9 10" key="1">
    <citation type="journal article" date="2015" name="Genome Announc.">
        <title>Genome Sequence of Borrelia chilensis VA1, a South American Member of the Lyme Borreliosis Group.</title>
        <authorList>
            <person name="Huang W."/>
            <person name="Ojaimi C."/>
            <person name="Fallon J.T."/>
            <person name="Travisany D."/>
            <person name="Maass A."/>
            <person name="Ivanova L."/>
            <person name="Tomova A."/>
            <person name="Gonzalez-Acuna D."/>
            <person name="Godfrey H.P."/>
            <person name="Cabello F.C."/>
        </authorList>
    </citation>
    <scope>NUCLEOTIDE SEQUENCE [LARGE SCALE GENOMIC DNA]</scope>
    <source>
        <strain evidence="9 10">VA1</strain>
    </source>
</reference>
<sequence>MKKILAEIAYDGSIYHGFQIQLTKPTVQEEIEKALTKINKKKVKIHSAGRTDKGVHAKGQIITFNISINIKLKNLKKALNSILLKYRIKILKLKYVENSFHPRFNAQKRKYSYCILNSNKYYPWERCQAYYVNKKLNINNLNQMAKILIGNHDFTAFSCIKDKSKSKSKHIHFAKFKKRGKYIIFEIIGSSFLWKMVRSIIGTMLDIEIKKESISTFETILKSKNRNLARTTAPANALFLDKVYYE</sequence>
<dbReference type="Gene3D" id="3.30.70.660">
    <property type="entry name" value="Pseudouridine synthase I, catalytic domain, C-terminal subdomain"/>
    <property type="match status" value="1"/>
</dbReference>
<feature type="active site" description="Nucleophile" evidence="4 5">
    <location>
        <position position="52"/>
    </location>
</feature>
<dbReference type="Pfam" id="PF01416">
    <property type="entry name" value="PseudoU_synth_1"/>
    <property type="match status" value="2"/>
</dbReference>
<dbReference type="EC" id="5.4.99.12" evidence="4"/>
<comment type="similarity">
    <text evidence="1 4 7">Belongs to the tRNA pseudouridine synthase TruA family.</text>
</comment>
<evidence type="ECO:0000256" key="6">
    <source>
        <dbReference type="PIRSR" id="PIRSR001430-2"/>
    </source>
</evidence>
<evidence type="ECO:0000256" key="3">
    <source>
        <dbReference type="ARBA" id="ARBA00023235"/>
    </source>
</evidence>
<name>A0A0A7V0U6_9SPIR</name>
<dbReference type="InterPro" id="IPR020095">
    <property type="entry name" value="PsdUridine_synth_TruA_C"/>
</dbReference>
<keyword evidence="3 4" id="KW-0413">Isomerase</keyword>
<dbReference type="GO" id="GO:0003723">
    <property type="term" value="F:RNA binding"/>
    <property type="evidence" value="ECO:0007669"/>
    <property type="project" value="InterPro"/>
</dbReference>
<dbReference type="KEGG" id="bchi:OY14_00060"/>
<evidence type="ECO:0000313" key="10">
    <source>
        <dbReference type="Proteomes" id="UP000030940"/>
    </source>
</evidence>
<dbReference type="InterPro" id="IPR020094">
    <property type="entry name" value="TruA/RsuA/RluB/E/F_N"/>
</dbReference>
<comment type="subunit">
    <text evidence="4">Homodimer.</text>
</comment>
<dbReference type="GO" id="GO:0160147">
    <property type="term" value="F:tRNA pseudouridine(38-40) synthase activity"/>
    <property type="evidence" value="ECO:0007669"/>
    <property type="project" value="UniProtKB-EC"/>
</dbReference>
<comment type="catalytic activity">
    <reaction evidence="4 7">
        <text>uridine(38/39/40) in tRNA = pseudouridine(38/39/40) in tRNA</text>
        <dbReference type="Rhea" id="RHEA:22376"/>
        <dbReference type="Rhea" id="RHEA-COMP:10085"/>
        <dbReference type="Rhea" id="RHEA-COMP:10087"/>
        <dbReference type="ChEBI" id="CHEBI:65314"/>
        <dbReference type="ChEBI" id="CHEBI:65315"/>
        <dbReference type="EC" id="5.4.99.12"/>
    </reaction>
</comment>
<comment type="function">
    <text evidence="4">Formation of pseudouridine at positions 38, 39 and 40 in the anticodon stem and loop of transfer RNAs.</text>
</comment>